<organism evidence="1 2">
    <name type="scientific">Massilia aquatica</name>
    <dbReference type="NCBI Taxonomy" id="2609000"/>
    <lineage>
        <taxon>Bacteria</taxon>
        <taxon>Pseudomonadati</taxon>
        <taxon>Pseudomonadota</taxon>
        <taxon>Betaproteobacteria</taxon>
        <taxon>Burkholderiales</taxon>
        <taxon>Oxalobacteraceae</taxon>
        <taxon>Telluria group</taxon>
        <taxon>Massilia</taxon>
    </lineage>
</organism>
<name>A0ABX0MAN9_9BURK</name>
<gene>
    <name evidence="1" type="ORF">F1609_29305</name>
</gene>
<sequence>MSSNLQPGCIISYIGQNTGSLPSKWLYCDGASYGNMQYPETVCCNRRSF</sequence>
<dbReference type="InterPro" id="IPR037053">
    <property type="entry name" value="Phage_tail_collar_dom_sf"/>
</dbReference>
<dbReference type="EMBL" id="VVIW01000029">
    <property type="protein sequence ID" value="NHZ44233.1"/>
    <property type="molecule type" value="Genomic_DNA"/>
</dbReference>
<evidence type="ECO:0000313" key="1">
    <source>
        <dbReference type="EMBL" id="NHZ44233.1"/>
    </source>
</evidence>
<evidence type="ECO:0008006" key="3">
    <source>
        <dbReference type="Google" id="ProtNLM"/>
    </source>
</evidence>
<dbReference type="Gene3D" id="3.90.1340.10">
    <property type="entry name" value="Phage tail collar domain"/>
    <property type="match status" value="1"/>
</dbReference>
<accession>A0ABX0MAN9</accession>
<keyword evidence="2" id="KW-1185">Reference proteome</keyword>
<dbReference type="Proteomes" id="UP000819052">
    <property type="component" value="Unassembled WGS sequence"/>
</dbReference>
<comment type="caution">
    <text evidence="1">The sequence shown here is derived from an EMBL/GenBank/DDBJ whole genome shotgun (WGS) entry which is preliminary data.</text>
</comment>
<evidence type="ECO:0000313" key="2">
    <source>
        <dbReference type="Proteomes" id="UP000819052"/>
    </source>
</evidence>
<reference evidence="1 2" key="1">
    <citation type="submission" date="2019-09" db="EMBL/GenBank/DDBJ databases">
        <title>Taxonomy of Antarctic Massilia spp.: description of Massilia rubra sp. nov., Massilia aquatica sp. nov., Massilia mucilaginosa sp. nov., Massilia frigida sp. nov. isolated from streams, lakes and regoliths.</title>
        <authorList>
            <person name="Holochova P."/>
            <person name="Sedlacek I."/>
            <person name="Kralova S."/>
            <person name="Maslanova I."/>
            <person name="Busse H.-J."/>
            <person name="Stankova E."/>
            <person name="Vrbovska V."/>
            <person name="Kovarovic V."/>
            <person name="Bartak M."/>
            <person name="Svec P."/>
            <person name="Pantucek R."/>
        </authorList>
    </citation>
    <scope>NUCLEOTIDE SEQUENCE [LARGE SCALE GENOMIC DNA]</scope>
    <source>
        <strain evidence="1 2">CCM 8693</strain>
    </source>
</reference>
<protein>
    <recommendedName>
        <fullName evidence="3">Tail fiber protein</fullName>
    </recommendedName>
</protein>
<proteinExistence type="predicted"/>